<feature type="domain" description="VOC" evidence="1">
    <location>
        <begin position="10"/>
        <end position="128"/>
    </location>
</feature>
<proteinExistence type="predicted"/>
<dbReference type="Proteomes" id="UP000774130">
    <property type="component" value="Unassembled WGS sequence"/>
</dbReference>
<dbReference type="RefSeq" id="WP_218324483.1">
    <property type="nucleotide sequence ID" value="NZ_JAHUZB010000001.1"/>
</dbReference>
<dbReference type="InterPro" id="IPR004360">
    <property type="entry name" value="Glyas_Fos-R_dOase_dom"/>
</dbReference>
<accession>A0ABS6T949</accession>
<gene>
    <name evidence="2" type="ORF">KUA55_01915</name>
</gene>
<dbReference type="Pfam" id="PF14507">
    <property type="entry name" value="CppA_C"/>
    <property type="match status" value="1"/>
</dbReference>
<dbReference type="PANTHER" id="PTHR43279">
    <property type="entry name" value="CATECHOL-2,3-DIOXYGENASE"/>
    <property type="match status" value="1"/>
</dbReference>
<evidence type="ECO:0000313" key="2">
    <source>
        <dbReference type="EMBL" id="MBV7389420.1"/>
    </source>
</evidence>
<sequence>MENFDLGEMSLKTIAIRVKNRDLLIHFYRDIIGFHLLREENELAILGYKEPYREILWLEESPRAEEHFGEVKRLARISLVVPNEEELANVYARIKKNDYEVKSALASGEEKGLLVEDPEGNQVEIFYAPSKERSTAEIIQVDFEKLLKKATNKEKIHEAYFDKVHLNVNNLSQQEKFLEEVLGLKTQTETDKVVALNRGDFNVGLSEVEGGVIDLPTDKVLGLDFLQFKISQENLVALIANLEKEKREFFADKKQTLVTIYDPIGIEWWFVTSWKL</sequence>
<organism evidence="2 3">
    <name type="scientific">Enterococcus alishanensis</name>
    <dbReference type="NCBI Taxonomy" id="1303817"/>
    <lineage>
        <taxon>Bacteria</taxon>
        <taxon>Bacillati</taxon>
        <taxon>Bacillota</taxon>
        <taxon>Bacilli</taxon>
        <taxon>Lactobacillales</taxon>
        <taxon>Enterococcaceae</taxon>
        <taxon>Enterococcus</taxon>
    </lineage>
</organism>
<dbReference type="PROSITE" id="PS51819">
    <property type="entry name" value="VOC"/>
    <property type="match status" value="1"/>
</dbReference>
<name>A0ABS6T949_9ENTE</name>
<dbReference type="InterPro" id="IPR037523">
    <property type="entry name" value="VOC_core"/>
</dbReference>
<dbReference type="EMBL" id="JAHUZB010000001">
    <property type="protein sequence ID" value="MBV7389420.1"/>
    <property type="molecule type" value="Genomic_DNA"/>
</dbReference>
<evidence type="ECO:0000313" key="3">
    <source>
        <dbReference type="Proteomes" id="UP000774130"/>
    </source>
</evidence>
<comment type="caution">
    <text evidence="2">The sequence shown here is derived from an EMBL/GenBank/DDBJ whole genome shotgun (WGS) entry which is preliminary data.</text>
</comment>
<protein>
    <submittedName>
        <fullName evidence="2">VOC family protein</fullName>
    </submittedName>
</protein>
<dbReference type="PANTHER" id="PTHR43279:SF1">
    <property type="entry name" value="CATECHOL-2,3-DIOXYGENASE"/>
    <property type="match status" value="1"/>
</dbReference>
<evidence type="ECO:0000259" key="1">
    <source>
        <dbReference type="PROSITE" id="PS51819"/>
    </source>
</evidence>
<reference evidence="2 3" key="1">
    <citation type="submission" date="2021-06" db="EMBL/GenBank/DDBJ databases">
        <title>Enterococcus alishanensis sp. nov., a novel lactic acid bacterium isolated from fresh coffee beans.</title>
        <authorList>
            <person name="Chen Y.-S."/>
        </authorList>
    </citation>
    <scope>NUCLEOTIDE SEQUENCE [LARGE SCALE GENOMIC DNA]</scope>
    <source>
        <strain evidence="2 3">ALS3</strain>
    </source>
</reference>
<dbReference type="InterPro" id="IPR032703">
    <property type="entry name" value="CppA_C"/>
</dbReference>
<keyword evidence="3" id="KW-1185">Reference proteome</keyword>
<dbReference type="Pfam" id="PF00903">
    <property type="entry name" value="Glyoxalase"/>
    <property type="match status" value="1"/>
</dbReference>